<organism evidence="1 2">
    <name type="scientific">Ahniella affigens</name>
    <dbReference type="NCBI Taxonomy" id="2021234"/>
    <lineage>
        <taxon>Bacteria</taxon>
        <taxon>Pseudomonadati</taxon>
        <taxon>Pseudomonadota</taxon>
        <taxon>Gammaproteobacteria</taxon>
        <taxon>Lysobacterales</taxon>
        <taxon>Rhodanobacteraceae</taxon>
        <taxon>Ahniella</taxon>
    </lineage>
</organism>
<keyword evidence="1" id="KW-0614">Plasmid</keyword>
<keyword evidence="2" id="KW-1185">Reference proteome</keyword>
<evidence type="ECO:0000313" key="1">
    <source>
        <dbReference type="EMBL" id="AVQ00267.1"/>
    </source>
</evidence>
<name>A0A2P1PZL5_9GAMM</name>
<geneLocation type="plasmid" evidence="1">
    <name>unnamed</name>
</geneLocation>
<protein>
    <submittedName>
        <fullName evidence="1">Uncharacterized protein</fullName>
    </submittedName>
</protein>
<dbReference type="AlphaFoldDB" id="A0A2P1PZL5"/>
<reference evidence="1 2" key="1">
    <citation type="submission" date="2018-03" db="EMBL/GenBank/DDBJ databases">
        <title>Ahniella affigens gen. nov., sp. nov., a gammaproteobacterium isolated from sandy soil near a stream.</title>
        <authorList>
            <person name="Ko Y."/>
            <person name="Kim J.-H."/>
        </authorList>
    </citation>
    <scope>NUCLEOTIDE SEQUENCE [LARGE SCALE GENOMIC DNA]</scope>
    <source>
        <strain evidence="1 2">D13</strain>
        <plasmid evidence="2">Plasmid unnamed</plasmid>
    </source>
</reference>
<accession>A0A2P1PZL5</accession>
<reference evidence="1 2" key="2">
    <citation type="submission" date="2018-03" db="EMBL/GenBank/DDBJ databases">
        <authorList>
            <person name="Keele B.F."/>
        </authorList>
    </citation>
    <scope>NUCLEOTIDE SEQUENCE [LARGE SCALE GENOMIC DNA]</scope>
    <source>
        <strain evidence="1 2">D13</strain>
        <plasmid evidence="2">Plasmid unnamed</plasmid>
    </source>
</reference>
<dbReference type="EMBL" id="CP027861">
    <property type="protein sequence ID" value="AVQ00267.1"/>
    <property type="molecule type" value="Genomic_DNA"/>
</dbReference>
<sequence length="208" mass="23098">MVYFDIDREVPKIITVVRRGEVSHPIIVMPLIRTVELDRLSIQARIDITDPAHIAPAVRHEVLTACCADLRSATAVEGPQACRDRLEALSSFYGEALATFATGRPDWPAELAATVGYEITSILEAIRDDIGQLPKRASVEEWAALIQRFEHLKFEASESLNRENDRLLGSRDLKGVAVQVCLRSDPPSPPAVLLVRERGRLAKRTIPN</sequence>
<dbReference type="KEGG" id="xba:C7S18_23510"/>
<gene>
    <name evidence="1" type="ORF">C7S18_23510</name>
</gene>
<evidence type="ECO:0000313" key="2">
    <source>
        <dbReference type="Proteomes" id="UP000241074"/>
    </source>
</evidence>
<proteinExistence type="predicted"/>
<dbReference type="Proteomes" id="UP000241074">
    <property type="component" value="Plasmid unnamed"/>
</dbReference>